<dbReference type="GO" id="GO:0005829">
    <property type="term" value="C:cytosol"/>
    <property type="evidence" value="ECO:0007669"/>
    <property type="project" value="TreeGrafter"/>
</dbReference>
<evidence type="ECO:0000256" key="7">
    <source>
        <dbReference type="SAM" id="MobiDB-lite"/>
    </source>
</evidence>
<evidence type="ECO:0000313" key="10">
    <source>
        <dbReference type="Proteomes" id="UP000298127"/>
    </source>
</evidence>
<dbReference type="InterPro" id="IPR013766">
    <property type="entry name" value="Thioredoxin_domain"/>
</dbReference>
<keyword evidence="2" id="KW-0813">Transport</keyword>
<keyword evidence="10" id="KW-1185">Reference proteome</keyword>
<evidence type="ECO:0000256" key="4">
    <source>
        <dbReference type="ARBA" id="ARBA00023157"/>
    </source>
</evidence>
<evidence type="ECO:0000256" key="6">
    <source>
        <dbReference type="NCBIfam" id="TIGR01068"/>
    </source>
</evidence>
<dbReference type="PROSITE" id="PS00194">
    <property type="entry name" value="THIOREDOXIN_1"/>
    <property type="match status" value="1"/>
</dbReference>
<dbReference type="PRINTS" id="PR00421">
    <property type="entry name" value="THIOREDOXIN"/>
</dbReference>
<feature type="region of interest" description="Disordered" evidence="7">
    <location>
        <begin position="119"/>
        <end position="160"/>
    </location>
</feature>
<sequence>MATVNLTMDTFEKTITDGGIVLIDYWAEWCGPCRQFGPTFEAASEKHTDITFAKVDTEAEREIAGGMGIQSIPTLMAFKDGVGVFSQAGALPPATLDDLIEQVRGLDMTAVHEQIAAEEKALRDAQQAEQATQSASSAESEQPADAETDDALDSAARTES</sequence>
<dbReference type="PANTHER" id="PTHR45663">
    <property type="entry name" value="GEO12009P1"/>
    <property type="match status" value="1"/>
</dbReference>
<dbReference type="Pfam" id="PF00085">
    <property type="entry name" value="Thioredoxin"/>
    <property type="match status" value="1"/>
</dbReference>
<comment type="similarity">
    <text evidence="1">Belongs to the thioredoxin family.</text>
</comment>
<keyword evidence="3" id="KW-0249">Electron transport</keyword>
<evidence type="ECO:0000256" key="5">
    <source>
        <dbReference type="ARBA" id="ARBA00023284"/>
    </source>
</evidence>
<dbReference type="Gene3D" id="3.40.30.10">
    <property type="entry name" value="Glutaredoxin"/>
    <property type="match status" value="1"/>
</dbReference>
<evidence type="ECO:0000259" key="8">
    <source>
        <dbReference type="PROSITE" id="PS51352"/>
    </source>
</evidence>
<dbReference type="InterPro" id="IPR005746">
    <property type="entry name" value="Thioredoxin"/>
</dbReference>
<comment type="caution">
    <text evidence="9">The sequence shown here is derived from an EMBL/GenBank/DDBJ whole genome shotgun (WGS) entry which is preliminary data.</text>
</comment>
<feature type="compositionally biased region" description="Acidic residues" evidence="7">
    <location>
        <begin position="142"/>
        <end position="152"/>
    </location>
</feature>
<gene>
    <name evidence="9" type="primary">trxA</name>
    <name evidence="9" type="ORF">E4M00_04155</name>
</gene>
<evidence type="ECO:0000256" key="2">
    <source>
        <dbReference type="ARBA" id="ARBA00022448"/>
    </source>
</evidence>
<protein>
    <recommendedName>
        <fullName evidence="6">Thioredoxin</fullName>
    </recommendedName>
</protein>
<dbReference type="CDD" id="cd02947">
    <property type="entry name" value="TRX_family"/>
    <property type="match status" value="1"/>
</dbReference>
<dbReference type="NCBIfam" id="TIGR01068">
    <property type="entry name" value="thioredoxin"/>
    <property type="match status" value="1"/>
</dbReference>
<dbReference type="InterPro" id="IPR036249">
    <property type="entry name" value="Thioredoxin-like_sf"/>
</dbReference>
<dbReference type="Proteomes" id="UP000298127">
    <property type="component" value="Unassembled WGS sequence"/>
</dbReference>
<organism evidence="9 10">
    <name type="scientific">Orlajensenia leifsoniae</name>
    <dbReference type="NCBI Taxonomy" id="2561933"/>
    <lineage>
        <taxon>Bacteria</taxon>
        <taxon>Bacillati</taxon>
        <taxon>Actinomycetota</taxon>
        <taxon>Actinomycetes</taxon>
        <taxon>Micrococcales</taxon>
        <taxon>Microbacteriaceae</taxon>
        <taxon>Orlajensenia</taxon>
    </lineage>
</organism>
<feature type="domain" description="Thioredoxin" evidence="8">
    <location>
        <begin position="1"/>
        <end position="105"/>
    </location>
</feature>
<dbReference type="RefSeq" id="WP_135119259.1">
    <property type="nucleotide sequence ID" value="NZ_SPQZ01000002.1"/>
</dbReference>
<feature type="compositionally biased region" description="Low complexity" evidence="7">
    <location>
        <begin position="125"/>
        <end position="141"/>
    </location>
</feature>
<dbReference type="InterPro" id="IPR017937">
    <property type="entry name" value="Thioredoxin_CS"/>
</dbReference>
<dbReference type="GO" id="GO:0015035">
    <property type="term" value="F:protein-disulfide reductase activity"/>
    <property type="evidence" value="ECO:0007669"/>
    <property type="project" value="UniProtKB-UniRule"/>
</dbReference>
<evidence type="ECO:0000256" key="1">
    <source>
        <dbReference type="ARBA" id="ARBA00008987"/>
    </source>
</evidence>
<evidence type="ECO:0000256" key="3">
    <source>
        <dbReference type="ARBA" id="ARBA00022982"/>
    </source>
</evidence>
<dbReference type="FunFam" id="3.40.30.10:FF:000155">
    <property type="entry name" value="Thioredoxin"/>
    <property type="match status" value="1"/>
</dbReference>
<dbReference type="AlphaFoldDB" id="A0A4Y9R312"/>
<dbReference type="PANTHER" id="PTHR45663:SF40">
    <property type="entry name" value="THIOREDOXIN 2"/>
    <property type="match status" value="1"/>
</dbReference>
<evidence type="ECO:0000313" key="9">
    <source>
        <dbReference type="EMBL" id="TFV98720.1"/>
    </source>
</evidence>
<accession>A0A4Y9R312</accession>
<reference evidence="9 10" key="1">
    <citation type="journal article" date="2018" name="J. Microbiol.">
        <title>Leifsonia flava sp. nov., a novel actinobacterium isolated from the rhizosphere of Aquilegia viridiflora.</title>
        <authorList>
            <person name="Cai Y."/>
            <person name="Tao W.Z."/>
            <person name="Ma Y.J."/>
            <person name="Cheng J."/>
            <person name="Zhang M.Y."/>
            <person name="Zhang Y.X."/>
        </authorList>
    </citation>
    <scope>NUCLEOTIDE SEQUENCE [LARGE SCALE GENOMIC DNA]</scope>
    <source>
        <strain evidence="9 10">SYP-B2174</strain>
    </source>
</reference>
<dbReference type="PROSITE" id="PS51352">
    <property type="entry name" value="THIOREDOXIN_2"/>
    <property type="match status" value="1"/>
</dbReference>
<name>A0A4Y9R312_9MICO</name>
<keyword evidence="4" id="KW-1015">Disulfide bond</keyword>
<dbReference type="SUPFAM" id="SSF52833">
    <property type="entry name" value="Thioredoxin-like"/>
    <property type="match status" value="1"/>
</dbReference>
<keyword evidence="5" id="KW-0676">Redox-active center</keyword>
<proteinExistence type="inferred from homology"/>
<dbReference type="EMBL" id="SPQZ01000002">
    <property type="protein sequence ID" value="TFV98720.1"/>
    <property type="molecule type" value="Genomic_DNA"/>
</dbReference>